<evidence type="ECO:0000313" key="1">
    <source>
        <dbReference type="EnsemblPlants" id="QL04p092740:mrna"/>
    </source>
</evidence>
<dbReference type="AlphaFoldDB" id="A0A7N2LKE1"/>
<dbReference type="EnsemblPlants" id="QL04p092740:mrna">
    <property type="protein sequence ID" value="QL04p092740:mrna"/>
    <property type="gene ID" value="QL04p092740"/>
</dbReference>
<proteinExistence type="predicted"/>
<reference evidence="1 2" key="1">
    <citation type="journal article" date="2016" name="G3 (Bethesda)">
        <title>First Draft Assembly and Annotation of the Genome of a California Endemic Oak Quercus lobata Nee (Fagaceae).</title>
        <authorList>
            <person name="Sork V.L."/>
            <person name="Fitz-Gibbon S.T."/>
            <person name="Puiu D."/>
            <person name="Crepeau M."/>
            <person name="Gugger P.F."/>
            <person name="Sherman R."/>
            <person name="Stevens K."/>
            <person name="Langley C.H."/>
            <person name="Pellegrini M."/>
            <person name="Salzberg S.L."/>
        </authorList>
    </citation>
    <scope>NUCLEOTIDE SEQUENCE [LARGE SCALE GENOMIC DNA]</scope>
    <source>
        <strain evidence="1 2">cv. SW786</strain>
    </source>
</reference>
<organism evidence="1 2">
    <name type="scientific">Quercus lobata</name>
    <name type="common">Valley oak</name>
    <dbReference type="NCBI Taxonomy" id="97700"/>
    <lineage>
        <taxon>Eukaryota</taxon>
        <taxon>Viridiplantae</taxon>
        <taxon>Streptophyta</taxon>
        <taxon>Embryophyta</taxon>
        <taxon>Tracheophyta</taxon>
        <taxon>Spermatophyta</taxon>
        <taxon>Magnoliopsida</taxon>
        <taxon>eudicotyledons</taxon>
        <taxon>Gunneridae</taxon>
        <taxon>Pentapetalae</taxon>
        <taxon>rosids</taxon>
        <taxon>fabids</taxon>
        <taxon>Fagales</taxon>
        <taxon>Fagaceae</taxon>
        <taxon>Quercus</taxon>
    </lineage>
</organism>
<dbReference type="EMBL" id="LRBV02000004">
    <property type="status" value="NOT_ANNOTATED_CDS"/>
    <property type="molecule type" value="Genomic_DNA"/>
</dbReference>
<dbReference type="InParanoid" id="A0A7N2LKE1"/>
<sequence length="244" mass="28326">MNSQGERNFFYRPFYINEEPYSVWQPEESLASTERRVAEHGSCTLNIDTSSESRSILEPLLPPEVEGSDMSLPSEVEGNDMSAKSWRINLEDYFPALTESRDAEHGSCTLCRLLRTPICKQCKVYDYYKKLERQLEGYTEMETMLERDLENPAEVGTTDFLTSDVKSIDLEMTKSVALHQSSMDLPKSKVEILLHVFSKSMNSLLFTTLYHISSRPLITWKERRRNGFKKQRYRDSAQIGWSFM</sequence>
<keyword evidence="2" id="KW-1185">Reference proteome</keyword>
<name>A0A7N2LKE1_QUELO</name>
<dbReference type="Gramene" id="QL04p092740:mrna">
    <property type="protein sequence ID" value="QL04p092740:mrna"/>
    <property type="gene ID" value="QL04p092740"/>
</dbReference>
<evidence type="ECO:0000313" key="2">
    <source>
        <dbReference type="Proteomes" id="UP000594261"/>
    </source>
</evidence>
<reference evidence="1" key="2">
    <citation type="submission" date="2021-01" db="UniProtKB">
        <authorList>
            <consortium name="EnsemblPlants"/>
        </authorList>
    </citation>
    <scope>IDENTIFICATION</scope>
</reference>
<dbReference type="Proteomes" id="UP000594261">
    <property type="component" value="Chromosome 4"/>
</dbReference>
<accession>A0A7N2LKE1</accession>
<protein>
    <submittedName>
        <fullName evidence="1">Uncharacterized protein</fullName>
    </submittedName>
</protein>